<dbReference type="InterPro" id="IPR050807">
    <property type="entry name" value="TransReg_Diox_bact_type"/>
</dbReference>
<feature type="compositionally biased region" description="Polar residues" evidence="2">
    <location>
        <begin position="212"/>
        <end position="229"/>
    </location>
</feature>
<dbReference type="GO" id="GO:0005829">
    <property type="term" value="C:cytosol"/>
    <property type="evidence" value="ECO:0007669"/>
    <property type="project" value="TreeGrafter"/>
</dbReference>
<dbReference type="InterPro" id="IPR010982">
    <property type="entry name" value="Lambda_DNA-bd_dom_sf"/>
</dbReference>
<dbReference type="SMART" id="SM00530">
    <property type="entry name" value="HTH_XRE"/>
    <property type="match status" value="1"/>
</dbReference>
<dbReference type="GO" id="GO:0003700">
    <property type="term" value="F:DNA-binding transcription factor activity"/>
    <property type="evidence" value="ECO:0007669"/>
    <property type="project" value="TreeGrafter"/>
</dbReference>
<evidence type="ECO:0000259" key="3">
    <source>
        <dbReference type="PROSITE" id="PS50943"/>
    </source>
</evidence>
<sequence>MAPEPADTAGSVGDRLRRRRQELKLTMKQVAEAAGFSIGYISQIERGLTTPSLTALGLVAEALDAPLADFFTQPAAAGPVTRQGNRATFSVGLGQGTVYERLSAAFPGNVLRSVIMHEAPGHRSDITAHDGEEIFYIVEGALTIEVAGETYVLNKGDSIHFKSSLPHVSWNHTTEPTAILHTCTIDVFGDDRHPHAPSGDRLSLRRAGKKAQTITPAQTGQGTLDNQQE</sequence>
<dbReference type="Proteomes" id="UP000477911">
    <property type="component" value="Unassembled WGS sequence"/>
</dbReference>
<keyword evidence="1" id="KW-0238">DNA-binding</keyword>
<dbReference type="InterPro" id="IPR013096">
    <property type="entry name" value="Cupin_2"/>
</dbReference>
<feature type="domain" description="HTH cro/C1-type" evidence="3">
    <location>
        <begin position="16"/>
        <end position="70"/>
    </location>
</feature>
<dbReference type="InterPro" id="IPR001387">
    <property type="entry name" value="Cro/C1-type_HTH"/>
</dbReference>
<dbReference type="InterPro" id="IPR014710">
    <property type="entry name" value="RmlC-like_jellyroll"/>
</dbReference>
<proteinExistence type="predicted"/>
<dbReference type="CDD" id="cd02209">
    <property type="entry name" value="cupin_XRE_C"/>
    <property type="match status" value="1"/>
</dbReference>
<dbReference type="InterPro" id="IPR011051">
    <property type="entry name" value="RmlC_Cupin_sf"/>
</dbReference>
<organism evidence="4 5">
    <name type="scientific">Pseudooceanicola albus</name>
    <dbReference type="NCBI Taxonomy" id="2692189"/>
    <lineage>
        <taxon>Bacteria</taxon>
        <taxon>Pseudomonadati</taxon>
        <taxon>Pseudomonadota</taxon>
        <taxon>Alphaproteobacteria</taxon>
        <taxon>Rhodobacterales</taxon>
        <taxon>Paracoccaceae</taxon>
        <taxon>Pseudooceanicola</taxon>
    </lineage>
</organism>
<feature type="region of interest" description="Disordered" evidence="2">
    <location>
        <begin position="191"/>
        <end position="229"/>
    </location>
</feature>
<dbReference type="Gene3D" id="2.60.120.10">
    <property type="entry name" value="Jelly Rolls"/>
    <property type="match status" value="1"/>
</dbReference>
<dbReference type="PROSITE" id="PS50943">
    <property type="entry name" value="HTH_CROC1"/>
    <property type="match status" value="1"/>
</dbReference>
<dbReference type="GO" id="GO:0003677">
    <property type="term" value="F:DNA binding"/>
    <property type="evidence" value="ECO:0007669"/>
    <property type="project" value="UniProtKB-KW"/>
</dbReference>
<evidence type="ECO:0000256" key="2">
    <source>
        <dbReference type="SAM" id="MobiDB-lite"/>
    </source>
</evidence>
<protein>
    <submittedName>
        <fullName evidence="4">Cupin domain-containing protein</fullName>
    </submittedName>
</protein>
<dbReference type="Pfam" id="PF07883">
    <property type="entry name" value="Cupin_2"/>
    <property type="match status" value="1"/>
</dbReference>
<dbReference type="SUPFAM" id="SSF51182">
    <property type="entry name" value="RmlC-like cupins"/>
    <property type="match status" value="1"/>
</dbReference>
<dbReference type="AlphaFoldDB" id="A0A6L7G3Z8"/>
<reference evidence="4 5" key="1">
    <citation type="submission" date="2019-12" db="EMBL/GenBank/DDBJ databases">
        <authorList>
            <person name="Li M."/>
        </authorList>
    </citation>
    <scope>NUCLEOTIDE SEQUENCE [LARGE SCALE GENOMIC DNA]</scope>
    <source>
        <strain evidence="4 5">GBMRC 2024</strain>
    </source>
</reference>
<dbReference type="RefSeq" id="WP_160894956.1">
    <property type="nucleotide sequence ID" value="NZ_WUMU01000015.1"/>
</dbReference>
<evidence type="ECO:0000313" key="4">
    <source>
        <dbReference type="EMBL" id="MXN18835.1"/>
    </source>
</evidence>
<dbReference type="PANTHER" id="PTHR46797">
    <property type="entry name" value="HTH-TYPE TRANSCRIPTIONAL REGULATOR"/>
    <property type="match status" value="1"/>
</dbReference>
<dbReference type="PANTHER" id="PTHR46797:SF25">
    <property type="entry name" value="TRANSCRIPTIONAL REGULATOR"/>
    <property type="match status" value="1"/>
</dbReference>
<name>A0A6L7G3Z8_9RHOB</name>
<dbReference type="Gene3D" id="1.10.260.40">
    <property type="entry name" value="lambda repressor-like DNA-binding domains"/>
    <property type="match status" value="1"/>
</dbReference>
<accession>A0A6L7G3Z8</accession>
<comment type="caution">
    <text evidence="4">The sequence shown here is derived from an EMBL/GenBank/DDBJ whole genome shotgun (WGS) entry which is preliminary data.</text>
</comment>
<gene>
    <name evidence="4" type="ORF">GR170_13375</name>
</gene>
<evidence type="ECO:0000256" key="1">
    <source>
        <dbReference type="ARBA" id="ARBA00023125"/>
    </source>
</evidence>
<evidence type="ECO:0000313" key="5">
    <source>
        <dbReference type="Proteomes" id="UP000477911"/>
    </source>
</evidence>
<dbReference type="SUPFAM" id="SSF47413">
    <property type="entry name" value="lambda repressor-like DNA-binding domains"/>
    <property type="match status" value="1"/>
</dbReference>
<dbReference type="EMBL" id="WUMU01000015">
    <property type="protein sequence ID" value="MXN18835.1"/>
    <property type="molecule type" value="Genomic_DNA"/>
</dbReference>
<dbReference type="CDD" id="cd00093">
    <property type="entry name" value="HTH_XRE"/>
    <property type="match status" value="1"/>
</dbReference>
<dbReference type="Pfam" id="PF01381">
    <property type="entry name" value="HTH_3"/>
    <property type="match status" value="1"/>
</dbReference>
<keyword evidence="5" id="KW-1185">Reference proteome</keyword>